<dbReference type="AlphaFoldDB" id="Q9UYV4"/>
<reference evidence="2" key="3">
    <citation type="journal article" date="2001" name="Genome Res.">
        <title>Genome evolution at the genus level: comparison of three complete genomes of hyperthermophilic archaea.</title>
        <authorList>
            <person name="Lecompte O."/>
            <person name="Ripp R."/>
            <person name="Puzos-Barbe V."/>
            <person name="Duprat S."/>
            <person name="Heilig R."/>
            <person name="Dietrich J."/>
            <person name="Thierry J.C."/>
            <person name="Poch O."/>
        </authorList>
    </citation>
    <scope>NUCLEOTIDE SEQUENCE</scope>
    <source>
        <strain evidence="2">Orsay</strain>
    </source>
</reference>
<protein>
    <submittedName>
        <fullName evidence="2">Uncharacterized protein</fullName>
    </submittedName>
</protein>
<keyword evidence="1" id="KW-1133">Transmembrane helix</keyword>
<sequence length="186" mass="20476">MSIYTLVKSKNSLEGFKMRKAEINILITLVLVIVAIALAIGFFIYGQKFIKGDVVDARLTLLNNKYINNNQVITVSLQLTSKTDKLLKIVKITPSITYADGTVNQGDLTVTLDSEGTFSFNGDRVGSDVVYGRGVGQIEAGKTANILITFRHLDINNPVQSISIRLTFEDDKGHTYTVTTNSIELE</sequence>
<gene>
    <name evidence="2" type="ordered locus">PAB0930</name>
</gene>
<accession>Q9UYV4</accession>
<dbReference type="EMBL" id="HE613800">
    <property type="protein sequence ID" value="CCE70846.1"/>
    <property type="molecule type" value="Genomic_DNA"/>
</dbReference>
<dbReference type="PIR" id="G75051">
    <property type="entry name" value="G75051"/>
</dbReference>
<name>Q9UYV4_PYRAB</name>
<keyword evidence="4" id="KW-1185">Reference proteome</keyword>
<organism evidence="2 4">
    <name type="scientific">Pyrococcus abyssi (strain GE5 / Orsay)</name>
    <dbReference type="NCBI Taxonomy" id="272844"/>
    <lineage>
        <taxon>Archaea</taxon>
        <taxon>Methanobacteriati</taxon>
        <taxon>Methanobacteriota</taxon>
        <taxon>Thermococci</taxon>
        <taxon>Thermococcales</taxon>
        <taxon>Thermococcaceae</taxon>
        <taxon>Pyrococcus</taxon>
    </lineage>
</organism>
<evidence type="ECO:0000313" key="5">
    <source>
        <dbReference type="Proteomes" id="UP000009139"/>
    </source>
</evidence>
<reference evidence="2" key="2">
    <citation type="journal article" date="2000" name="J. Mol. Biol.">
        <title>Archaeal homologs of eukaryotic methylation guide small nucleolar RNAs: lessons from the Pyrococcus genomes.</title>
        <authorList>
            <person name="Gaspin C."/>
            <person name="Cavaille J."/>
            <person name="Erauso G."/>
        </authorList>
    </citation>
    <scope>NUCLEOTIDE SEQUENCE</scope>
    <source>
        <strain evidence="2">Orsay</strain>
    </source>
</reference>
<dbReference type="PATRIC" id="fig|272844.11.peg.1491"/>
<dbReference type="STRING" id="272844.PAB0930"/>
<evidence type="ECO:0000256" key="1">
    <source>
        <dbReference type="SAM" id="Phobius"/>
    </source>
</evidence>
<dbReference type="Proteomes" id="UP000000810">
    <property type="component" value="Chromosome"/>
</dbReference>
<evidence type="ECO:0000313" key="4">
    <source>
        <dbReference type="Proteomes" id="UP000000810"/>
    </source>
</evidence>
<dbReference type="KEGG" id="pab:PAB0930"/>
<evidence type="ECO:0000313" key="2">
    <source>
        <dbReference type="EMBL" id="CAB50308.1"/>
    </source>
</evidence>
<evidence type="ECO:0000313" key="3">
    <source>
        <dbReference type="EMBL" id="CCE70846.1"/>
    </source>
</evidence>
<keyword evidence="1" id="KW-0812">Transmembrane</keyword>
<dbReference type="HOGENOM" id="CLU_1451457_0_0_2"/>
<feature type="transmembrane region" description="Helical" evidence="1">
    <location>
        <begin position="21"/>
        <end position="45"/>
    </location>
</feature>
<keyword evidence="1" id="KW-0472">Membrane</keyword>
<reference evidence="3 5" key="5">
    <citation type="journal article" date="2012" name="Curr. Microbiol.">
        <title>Re-annotation of two hyperthermophilic archaea Pyrococcus abyssi GE5 and Pyrococcus furiosus DSM 3638.</title>
        <authorList>
            <person name="Gao J."/>
            <person name="Wang J."/>
        </authorList>
    </citation>
    <scope>GENOME REANNOTATION</scope>
    <source>
        <strain evidence="3">GE5</strain>
        <strain evidence="5">GE5 / Orsay</strain>
    </source>
</reference>
<reference evidence="2" key="1">
    <citation type="submission" date="1999-07" db="EMBL/GenBank/DDBJ databases">
        <authorList>
            <person name="Genoscope"/>
        </authorList>
    </citation>
    <scope>NUCLEOTIDE SEQUENCE</scope>
    <source>
        <strain evidence="2">Orsay</strain>
    </source>
</reference>
<reference evidence="2 4" key="4">
    <citation type="journal article" date="2003" name="Mol. Microbiol.">
        <title>An integrated analysis of the genome of the hyperthermophilic archaeon Pyrococcus abyssi.</title>
        <authorList>
            <person name="Cohen G."/>
            <person name="Barbe V."/>
            <person name="Flament D."/>
            <person name="Galperin M."/>
            <person name="Heilig R."/>
            <person name="Ripp R."/>
            <person name="Lecompte O."/>
            <person name="Prieur D."/>
            <person name="Poch O."/>
            <person name="Quellerou J."/>
            <person name="Thierry J.C."/>
            <person name="Van der Oost J."/>
            <person name="Weissenbach J."/>
            <person name="Zivanovic Y."/>
            <person name="Forterre P."/>
        </authorList>
    </citation>
    <scope>NUCLEOTIDE SEQUENCE [LARGE SCALE GENOMIC DNA]</scope>
    <source>
        <strain evidence="4">GE5 / Orsay</strain>
        <strain evidence="2">Orsay</strain>
    </source>
</reference>
<dbReference type="EMBL" id="AJ248287">
    <property type="protein sequence ID" value="CAB50308.1"/>
    <property type="molecule type" value="Genomic_DNA"/>
</dbReference>
<dbReference type="Proteomes" id="UP000009139">
    <property type="component" value="Chromosome"/>
</dbReference>
<proteinExistence type="predicted"/>